<name>A0A9P0P1C8_ACAOB</name>
<keyword evidence="3" id="KW-1185">Reference proteome</keyword>
<evidence type="ECO:0000313" key="2">
    <source>
        <dbReference type="EMBL" id="CAH1962966.1"/>
    </source>
</evidence>
<reference evidence="2" key="1">
    <citation type="submission" date="2022-03" db="EMBL/GenBank/DDBJ databases">
        <authorList>
            <person name="Sayadi A."/>
        </authorList>
    </citation>
    <scope>NUCLEOTIDE SEQUENCE</scope>
</reference>
<keyword evidence="1" id="KW-0812">Transmembrane</keyword>
<evidence type="ECO:0000313" key="3">
    <source>
        <dbReference type="Proteomes" id="UP001152888"/>
    </source>
</evidence>
<evidence type="ECO:0000256" key="1">
    <source>
        <dbReference type="SAM" id="Phobius"/>
    </source>
</evidence>
<keyword evidence="1" id="KW-1133">Transmembrane helix</keyword>
<organism evidence="2 3">
    <name type="scientific">Acanthoscelides obtectus</name>
    <name type="common">Bean weevil</name>
    <name type="synonym">Bruchus obtectus</name>
    <dbReference type="NCBI Taxonomy" id="200917"/>
    <lineage>
        <taxon>Eukaryota</taxon>
        <taxon>Metazoa</taxon>
        <taxon>Ecdysozoa</taxon>
        <taxon>Arthropoda</taxon>
        <taxon>Hexapoda</taxon>
        <taxon>Insecta</taxon>
        <taxon>Pterygota</taxon>
        <taxon>Neoptera</taxon>
        <taxon>Endopterygota</taxon>
        <taxon>Coleoptera</taxon>
        <taxon>Polyphaga</taxon>
        <taxon>Cucujiformia</taxon>
        <taxon>Chrysomeloidea</taxon>
        <taxon>Chrysomelidae</taxon>
        <taxon>Bruchinae</taxon>
        <taxon>Bruchini</taxon>
        <taxon>Acanthoscelides</taxon>
    </lineage>
</organism>
<gene>
    <name evidence="2" type="ORF">ACAOBT_LOCUS4937</name>
</gene>
<accession>A0A9P0P1C8</accession>
<dbReference type="EMBL" id="CAKOFQ010006704">
    <property type="protein sequence ID" value="CAH1962966.1"/>
    <property type="molecule type" value="Genomic_DNA"/>
</dbReference>
<feature type="transmembrane region" description="Helical" evidence="1">
    <location>
        <begin position="20"/>
        <end position="39"/>
    </location>
</feature>
<comment type="caution">
    <text evidence="2">The sequence shown here is derived from an EMBL/GenBank/DDBJ whole genome shotgun (WGS) entry which is preliminary data.</text>
</comment>
<proteinExistence type="predicted"/>
<protein>
    <submittedName>
        <fullName evidence="2">Uncharacterized protein</fullName>
    </submittedName>
</protein>
<keyword evidence="1" id="KW-0472">Membrane</keyword>
<dbReference type="Proteomes" id="UP001152888">
    <property type="component" value="Unassembled WGS sequence"/>
</dbReference>
<feature type="transmembrane region" description="Helical" evidence="1">
    <location>
        <begin position="46"/>
        <end position="67"/>
    </location>
</feature>
<sequence length="120" mass="13289">MNFTHVIGVFLSADLGHKYHLPFPSFCFFVVALSVARVVSSMFSKAIALFFIFLGIISIYVYILFIICGSTDSAANSCRKCSLFGSSKLLFIANRQSALIPAIRNLDCQRKLSEANVGYF</sequence>
<dbReference type="AlphaFoldDB" id="A0A9P0P1C8"/>